<organism evidence="1 2">
    <name type="scientific">Limnoglobus roseus</name>
    <dbReference type="NCBI Taxonomy" id="2598579"/>
    <lineage>
        <taxon>Bacteria</taxon>
        <taxon>Pseudomonadati</taxon>
        <taxon>Planctomycetota</taxon>
        <taxon>Planctomycetia</taxon>
        <taxon>Gemmatales</taxon>
        <taxon>Gemmataceae</taxon>
        <taxon>Limnoglobus</taxon>
    </lineage>
</organism>
<evidence type="ECO:0000313" key="1">
    <source>
        <dbReference type="EMBL" id="QEL20895.1"/>
    </source>
</evidence>
<gene>
    <name evidence="1" type="ORF">PX52LOC_08016</name>
</gene>
<dbReference type="EMBL" id="CP042425">
    <property type="protein sequence ID" value="QEL20895.1"/>
    <property type="molecule type" value="Genomic_DNA"/>
</dbReference>
<proteinExistence type="predicted"/>
<dbReference type="RefSeq" id="WP_149115142.1">
    <property type="nucleotide sequence ID" value="NZ_CP042425.1"/>
</dbReference>
<protein>
    <submittedName>
        <fullName evidence="1">Uncharacterized protein</fullName>
    </submittedName>
</protein>
<reference evidence="2" key="1">
    <citation type="submission" date="2019-08" db="EMBL/GenBank/DDBJ databases">
        <title>Limnoglobus roseus gen. nov., sp. nov., a novel freshwater planctomycete with a giant genome from the family Gemmataceae.</title>
        <authorList>
            <person name="Kulichevskaya I.S."/>
            <person name="Naumoff D.G."/>
            <person name="Miroshnikov K."/>
            <person name="Ivanova A."/>
            <person name="Philippov D.A."/>
            <person name="Hakobyan A."/>
            <person name="Rijpstra I.C."/>
            <person name="Sinninghe Damste J.S."/>
            <person name="Liesack W."/>
            <person name="Dedysh S.N."/>
        </authorList>
    </citation>
    <scope>NUCLEOTIDE SEQUENCE [LARGE SCALE GENOMIC DNA]</scope>
    <source>
        <strain evidence="2">PX52</strain>
    </source>
</reference>
<dbReference type="KEGG" id="lrs:PX52LOC_08016"/>
<accession>A0A5C1AQK1</accession>
<dbReference type="Proteomes" id="UP000324974">
    <property type="component" value="Chromosome"/>
</dbReference>
<name>A0A5C1AQK1_9BACT</name>
<evidence type="ECO:0000313" key="2">
    <source>
        <dbReference type="Proteomes" id="UP000324974"/>
    </source>
</evidence>
<dbReference type="AlphaFoldDB" id="A0A5C1AQK1"/>
<keyword evidence="2" id="KW-1185">Reference proteome</keyword>
<sequence>MIRIFLLTLASVATLIGANEYCEQHYGKGLLAQSGIERYLDRKLSPSGTGRASLVNLVATGFKANNSLGGCQ</sequence>